<sequence length="279" mass="31148">MSSNGHLSITYDDVTYEDTPTDSPPLTSEPYIPEERSVPWDSNEDAGFDEYLERLDDRDRREEEMIRILTEDFDRALLTPSPSHSPSPPPLIQEKNNGIVFPNREPYLTAPVTYLMGLIEGSPSTEFVSRALQIREGTLIARINAGERRLIGLDHIQPLHDTFHPADNPTPANEYYMPSTAMGRRGADFTTNIEGPFISSLSGEVMQGHATILSCEMGDPTKALTIAAMKATSAKLSEYDVGAMRYELLRLLVGNPKSRRFFPRSLVEDVWNGGLDCIL</sequence>
<reference evidence="2 3" key="1">
    <citation type="journal article" date="2012" name="New Phytol.">
        <title>Insight into trade-off between wood decay and parasitism from the genome of a fungal forest pathogen.</title>
        <authorList>
            <person name="Olson A."/>
            <person name="Aerts A."/>
            <person name="Asiegbu F."/>
            <person name="Belbahri L."/>
            <person name="Bouzid O."/>
            <person name="Broberg A."/>
            <person name="Canback B."/>
            <person name="Coutinho P.M."/>
            <person name="Cullen D."/>
            <person name="Dalman K."/>
            <person name="Deflorio G."/>
            <person name="van Diepen L.T."/>
            <person name="Dunand C."/>
            <person name="Duplessis S."/>
            <person name="Durling M."/>
            <person name="Gonthier P."/>
            <person name="Grimwood J."/>
            <person name="Fossdal C.G."/>
            <person name="Hansson D."/>
            <person name="Henrissat B."/>
            <person name="Hietala A."/>
            <person name="Himmelstrand K."/>
            <person name="Hoffmeister D."/>
            <person name="Hogberg N."/>
            <person name="James T.Y."/>
            <person name="Karlsson M."/>
            <person name="Kohler A."/>
            <person name="Kues U."/>
            <person name="Lee Y.H."/>
            <person name="Lin Y.C."/>
            <person name="Lind M."/>
            <person name="Lindquist E."/>
            <person name="Lombard V."/>
            <person name="Lucas S."/>
            <person name="Lunden K."/>
            <person name="Morin E."/>
            <person name="Murat C."/>
            <person name="Park J."/>
            <person name="Raffaello T."/>
            <person name="Rouze P."/>
            <person name="Salamov A."/>
            <person name="Schmutz J."/>
            <person name="Solheim H."/>
            <person name="Stahlberg J."/>
            <person name="Velez H."/>
            <person name="de Vries R.P."/>
            <person name="Wiebenga A."/>
            <person name="Woodward S."/>
            <person name="Yakovlev I."/>
            <person name="Garbelotto M."/>
            <person name="Martin F."/>
            <person name="Grigoriev I.V."/>
            <person name="Stenlid J."/>
        </authorList>
    </citation>
    <scope>NUCLEOTIDE SEQUENCE [LARGE SCALE GENOMIC DNA]</scope>
    <source>
        <strain evidence="2 3">TC 32-1</strain>
    </source>
</reference>
<organism evidence="2 3">
    <name type="scientific">Heterobasidion irregulare (strain TC 32-1)</name>
    <dbReference type="NCBI Taxonomy" id="747525"/>
    <lineage>
        <taxon>Eukaryota</taxon>
        <taxon>Fungi</taxon>
        <taxon>Dikarya</taxon>
        <taxon>Basidiomycota</taxon>
        <taxon>Agaricomycotina</taxon>
        <taxon>Agaricomycetes</taxon>
        <taxon>Russulales</taxon>
        <taxon>Bondarzewiaceae</taxon>
        <taxon>Heterobasidion</taxon>
        <taxon>Heterobasidion annosum species complex</taxon>
    </lineage>
</organism>
<protein>
    <submittedName>
        <fullName evidence="2">Uncharacterized protein</fullName>
    </submittedName>
</protein>
<evidence type="ECO:0000313" key="2">
    <source>
        <dbReference type="EMBL" id="ETW82054.1"/>
    </source>
</evidence>
<accession>W4K8H3</accession>
<dbReference type="AlphaFoldDB" id="W4K8H3"/>
<evidence type="ECO:0000313" key="3">
    <source>
        <dbReference type="Proteomes" id="UP000030671"/>
    </source>
</evidence>
<dbReference type="Proteomes" id="UP000030671">
    <property type="component" value="Unassembled WGS sequence"/>
</dbReference>
<evidence type="ECO:0000256" key="1">
    <source>
        <dbReference type="SAM" id="MobiDB-lite"/>
    </source>
</evidence>
<name>W4K8H3_HETIT</name>
<dbReference type="GeneID" id="20666494"/>
<dbReference type="KEGG" id="hir:HETIRDRAFT_115654"/>
<dbReference type="HOGENOM" id="CLU_997685_0_0_1"/>
<dbReference type="InParanoid" id="W4K8H3"/>
<proteinExistence type="predicted"/>
<dbReference type="EMBL" id="KI925458">
    <property type="protein sequence ID" value="ETW82054.1"/>
    <property type="molecule type" value="Genomic_DNA"/>
</dbReference>
<dbReference type="RefSeq" id="XP_009546632.1">
    <property type="nucleotide sequence ID" value="XM_009548337.1"/>
</dbReference>
<gene>
    <name evidence="2" type="ORF">HETIRDRAFT_115654</name>
</gene>
<keyword evidence="3" id="KW-1185">Reference proteome</keyword>
<feature type="region of interest" description="Disordered" evidence="1">
    <location>
        <begin position="1"/>
        <end position="45"/>
    </location>
</feature>
<dbReference type="STRING" id="747525.W4K8H3"/>